<gene>
    <name evidence="6" type="ORF">GCM10007876_01150</name>
</gene>
<dbReference type="PRINTS" id="PR00909">
    <property type="entry name" value="SPERMDNBNDNG"/>
</dbReference>
<dbReference type="RefSeq" id="WP_284377513.1">
    <property type="nucleotide sequence ID" value="NZ_BSNM01000002.1"/>
</dbReference>
<reference evidence="6" key="1">
    <citation type="journal article" date="2014" name="Int. J. Syst. Evol. Microbiol.">
        <title>Complete genome sequence of Corynebacterium casei LMG S-19264T (=DSM 44701T), isolated from a smear-ripened cheese.</title>
        <authorList>
            <consortium name="US DOE Joint Genome Institute (JGI-PGF)"/>
            <person name="Walter F."/>
            <person name="Albersmeier A."/>
            <person name="Kalinowski J."/>
            <person name="Ruckert C."/>
        </authorList>
    </citation>
    <scope>NUCLEOTIDE SEQUENCE</scope>
    <source>
        <strain evidence="6">NBRC 110071</strain>
    </source>
</reference>
<dbReference type="InterPro" id="IPR006059">
    <property type="entry name" value="SBP"/>
</dbReference>
<feature type="chain" id="PRO_5041371122" evidence="5">
    <location>
        <begin position="20"/>
        <end position="347"/>
    </location>
</feature>
<dbReference type="InterPro" id="IPR001188">
    <property type="entry name" value="Sperm_putr-bd"/>
</dbReference>
<keyword evidence="2" id="KW-0813">Transport</keyword>
<dbReference type="PANTHER" id="PTHR30222">
    <property type="entry name" value="SPERMIDINE/PUTRESCINE-BINDING PERIPLASMIC PROTEIN"/>
    <property type="match status" value="1"/>
</dbReference>
<evidence type="ECO:0000256" key="4">
    <source>
        <dbReference type="ARBA" id="ARBA00022764"/>
    </source>
</evidence>
<comment type="caution">
    <text evidence="6">The sequence shown here is derived from an EMBL/GenBank/DDBJ whole genome shotgun (WGS) entry which is preliminary data.</text>
</comment>
<comment type="subcellular location">
    <subcellularLocation>
        <location evidence="1">Periplasm</location>
    </subcellularLocation>
</comment>
<evidence type="ECO:0000256" key="2">
    <source>
        <dbReference type="ARBA" id="ARBA00022448"/>
    </source>
</evidence>
<dbReference type="Pfam" id="PF13416">
    <property type="entry name" value="SBP_bac_8"/>
    <property type="match status" value="1"/>
</dbReference>
<evidence type="ECO:0000256" key="5">
    <source>
        <dbReference type="SAM" id="SignalP"/>
    </source>
</evidence>
<name>A0AA37W405_9GAMM</name>
<feature type="signal peptide" evidence="5">
    <location>
        <begin position="1"/>
        <end position="19"/>
    </location>
</feature>
<accession>A0AA37W405</accession>
<dbReference type="SUPFAM" id="SSF53850">
    <property type="entry name" value="Periplasmic binding protein-like II"/>
    <property type="match status" value="1"/>
</dbReference>
<evidence type="ECO:0000313" key="7">
    <source>
        <dbReference type="Proteomes" id="UP001161389"/>
    </source>
</evidence>
<evidence type="ECO:0000313" key="6">
    <source>
        <dbReference type="EMBL" id="GLQ29637.1"/>
    </source>
</evidence>
<dbReference type="GO" id="GO:0042597">
    <property type="term" value="C:periplasmic space"/>
    <property type="evidence" value="ECO:0007669"/>
    <property type="project" value="UniProtKB-SubCell"/>
</dbReference>
<dbReference type="CDD" id="cd13590">
    <property type="entry name" value="PBP2_PotD_PotF_like"/>
    <property type="match status" value="1"/>
</dbReference>
<keyword evidence="3 5" id="KW-0732">Signal</keyword>
<dbReference type="AlphaFoldDB" id="A0AA37W405"/>
<dbReference type="Gene3D" id="3.40.190.10">
    <property type="entry name" value="Periplasmic binding protein-like II"/>
    <property type="match status" value="2"/>
</dbReference>
<organism evidence="6 7">
    <name type="scientific">Litoribrevibacter albus</name>
    <dbReference type="NCBI Taxonomy" id="1473156"/>
    <lineage>
        <taxon>Bacteria</taxon>
        <taxon>Pseudomonadati</taxon>
        <taxon>Pseudomonadota</taxon>
        <taxon>Gammaproteobacteria</taxon>
        <taxon>Oceanospirillales</taxon>
        <taxon>Oceanospirillaceae</taxon>
        <taxon>Litoribrevibacter</taxon>
    </lineage>
</organism>
<proteinExistence type="predicted"/>
<dbReference type="PANTHER" id="PTHR30222:SF12">
    <property type="entry name" value="NORSPERMIDINE SENSOR"/>
    <property type="match status" value="1"/>
</dbReference>
<dbReference type="GO" id="GO:0015846">
    <property type="term" value="P:polyamine transport"/>
    <property type="evidence" value="ECO:0007669"/>
    <property type="project" value="InterPro"/>
</dbReference>
<evidence type="ECO:0000256" key="1">
    <source>
        <dbReference type="ARBA" id="ARBA00004418"/>
    </source>
</evidence>
<keyword evidence="7" id="KW-1185">Reference proteome</keyword>
<sequence>MKRLLLLFVFLIMGRISSAETLTLYTWEEYISDDIVNAWEKSSGHTLKQIYFDNEEDRDALVASNTAQNIDLTIIDHIAGLQLGSEGMLQRVPTPEELPGLSHLDEQWRSGCGEHAIPYFWGTLGVVYRTDKIPTPPTSWKQLLMPDKTLSGHVGLFEDYTDLLAPALLLKGQSINTEDTTQLKEAFELIKQNLPKVLTFEYPVTFVDRNPKSDELYMALAYSGDQFTLNDRAGSEIWNYTTLQEGTITWLDCLAIVSSSKKRALAIDFLKHLYTLENTAKNSEDIYVATPSSQAKALQSQEFQDDLTVYPPQALLKKSQQYSTLSASNLYLRNRITSSLVKLHDSQ</sequence>
<dbReference type="Proteomes" id="UP001161389">
    <property type="component" value="Unassembled WGS sequence"/>
</dbReference>
<reference evidence="6" key="2">
    <citation type="submission" date="2023-01" db="EMBL/GenBank/DDBJ databases">
        <title>Draft genome sequence of Litoribrevibacter albus strain NBRC 110071.</title>
        <authorList>
            <person name="Sun Q."/>
            <person name="Mori K."/>
        </authorList>
    </citation>
    <scope>NUCLEOTIDE SEQUENCE</scope>
    <source>
        <strain evidence="6">NBRC 110071</strain>
    </source>
</reference>
<evidence type="ECO:0000256" key="3">
    <source>
        <dbReference type="ARBA" id="ARBA00022729"/>
    </source>
</evidence>
<keyword evidence="4" id="KW-0574">Periplasm</keyword>
<protein>
    <submittedName>
        <fullName evidence="6">Spermidine/putrescine ABC transporter substrate-binding protein</fullName>
    </submittedName>
</protein>
<dbReference type="EMBL" id="BSNM01000002">
    <property type="protein sequence ID" value="GLQ29637.1"/>
    <property type="molecule type" value="Genomic_DNA"/>
</dbReference>
<dbReference type="GO" id="GO:0019808">
    <property type="term" value="F:polyamine binding"/>
    <property type="evidence" value="ECO:0007669"/>
    <property type="project" value="InterPro"/>
</dbReference>